<dbReference type="EMBL" id="FNZN01000003">
    <property type="protein sequence ID" value="SEL38530.1"/>
    <property type="molecule type" value="Genomic_DNA"/>
</dbReference>
<evidence type="ECO:0000313" key="2">
    <source>
        <dbReference type="Proteomes" id="UP000198990"/>
    </source>
</evidence>
<protein>
    <submittedName>
        <fullName evidence="1">Uncharacterized protein</fullName>
    </submittedName>
</protein>
<organism evidence="1 2">
    <name type="scientific">Maribacter orientalis</name>
    <dbReference type="NCBI Taxonomy" id="228957"/>
    <lineage>
        <taxon>Bacteria</taxon>
        <taxon>Pseudomonadati</taxon>
        <taxon>Bacteroidota</taxon>
        <taxon>Flavobacteriia</taxon>
        <taxon>Flavobacteriales</taxon>
        <taxon>Flavobacteriaceae</taxon>
        <taxon>Maribacter</taxon>
    </lineage>
</organism>
<dbReference type="Proteomes" id="UP000198990">
    <property type="component" value="Unassembled WGS sequence"/>
</dbReference>
<sequence>MFKIPLVKNLYLHLVLKWKYPKITRPEDGGFPWTRLTKYLGIRLSYLKYYRVRNKEVVQQVMLPLPQFVLELQYIRYYGKKLS</sequence>
<gene>
    <name evidence="1" type="ORF">SAMN04488008_103522</name>
</gene>
<accession>A0A1H7PRR9</accession>
<reference evidence="2" key="1">
    <citation type="submission" date="2016-10" db="EMBL/GenBank/DDBJ databases">
        <authorList>
            <person name="Varghese N."/>
            <person name="Submissions S."/>
        </authorList>
    </citation>
    <scope>NUCLEOTIDE SEQUENCE [LARGE SCALE GENOMIC DNA]</scope>
    <source>
        <strain evidence="2">DSM 16471</strain>
    </source>
</reference>
<dbReference type="AlphaFoldDB" id="A0A1H7PRR9"/>
<name>A0A1H7PRR9_9FLAO</name>
<keyword evidence="2" id="KW-1185">Reference proteome</keyword>
<proteinExistence type="predicted"/>
<evidence type="ECO:0000313" key="1">
    <source>
        <dbReference type="EMBL" id="SEL38530.1"/>
    </source>
</evidence>